<dbReference type="SUPFAM" id="SSF51120">
    <property type="entry name" value="beta-Roll"/>
    <property type="match status" value="3"/>
</dbReference>
<organism evidence="6 7">
    <name type="scientific">Phenylobacterium soli</name>
    <dbReference type="NCBI Taxonomy" id="2170551"/>
    <lineage>
        <taxon>Bacteria</taxon>
        <taxon>Pseudomonadati</taxon>
        <taxon>Pseudomonadota</taxon>
        <taxon>Alphaproteobacteria</taxon>
        <taxon>Caulobacterales</taxon>
        <taxon>Caulobacteraceae</taxon>
        <taxon>Phenylobacterium</taxon>
    </lineage>
</organism>
<dbReference type="PROSITE" id="PS00330">
    <property type="entry name" value="HEMOLYSIN_CALCIUM"/>
    <property type="match status" value="1"/>
</dbReference>
<evidence type="ECO:0000256" key="1">
    <source>
        <dbReference type="ARBA" id="ARBA00004613"/>
    </source>
</evidence>
<dbReference type="CDD" id="cd08023">
    <property type="entry name" value="GH16_laminarinase_like"/>
    <property type="match status" value="1"/>
</dbReference>
<feature type="region of interest" description="Disordered" evidence="4">
    <location>
        <begin position="455"/>
        <end position="504"/>
    </location>
</feature>
<dbReference type="Gene3D" id="2.60.120.200">
    <property type="match status" value="1"/>
</dbReference>
<gene>
    <name evidence="6" type="ORF">DJ017_11680</name>
</gene>
<comment type="similarity">
    <text evidence="2">Belongs to the glycosyl hydrolase 16 family.</text>
</comment>
<dbReference type="PRINTS" id="PR00313">
    <property type="entry name" value="CABNDNGRPT"/>
</dbReference>
<dbReference type="Gene3D" id="2.150.10.10">
    <property type="entry name" value="Serralysin-like metalloprotease, C-terminal"/>
    <property type="match status" value="4"/>
</dbReference>
<dbReference type="Pfam" id="PF00722">
    <property type="entry name" value="Glyco_hydro_16"/>
    <property type="match status" value="1"/>
</dbReference>
<dbReference type="EMBL" id="QFYQ01000001">
    <property type="protein sequence ID" value="RAK55133.1"/>
    <property type="molecule type" value="Genomic_DNA"/>
</dbReference>
<dbReference type="GO" id="GO:0004553">
    <property type="term" value="F:hydrolase activity, hydrolyzing O-glycosyl compounds"/>
    <property type="evidence" value="ECO:0007669"/>
    <property type="project" value="InterPro"/>
</dbReference>
<evidence type="ECO:0000259" key="5">
    <source>
        <dbReference type="PROSITE" id="PS51762"/>
    </source>
</evidence>
<evidence type="ECO:0000256" key="4">
    <source>
        <dbReference type="SAM" id="MobiDB-lite"/>
    </source>
</evidence>
<proteinExistence type="inferred from homology"/>
<dbReference type="PANTHER" id="PTHR38340:SF1">
    <property type="entry name" value="S-LAYER PROTEIN"/>
    <property type="match status" value="1"/>
</dbReference>
<dbReference type="SUPFAM" id="SSF49899">
    <property type="entry name" value="Concanavalin A-like lectins/glucanases"/>
    <property type="match status" value="1"/>
</dbReference>
<evidence type="ECO:0000313" key="6">
    <source>
        <dbReference type="EMBL" id="RAK55133.1"/>
    </source>
</evidence>
<dbReference type="GO" id="GO:0005975">
    <property type="term" value="P:carbohydrate metabolic process"/>
    <property type="evidence" value="ECO:0007669"/>
    <property type="project" value="InterPro"/>
</dbReference>
<dbReference type="GO" id="GO:0005576">
    <property type="term" value="C:extracellular region"/>
    <property type="evidence" value="ECO:0007669"/>
    <property type="project" value="UniProtKB-SubCell"/>
</dbReference>
<dbReference type="InterPro" id="IPR050557">
    <property type="entry name" value="RTX_toxin/Mannuronan_C5-epim"/>
</dbReference>
<dbReference type="InterPro" id="IPR019960">
    <property type="entry name" value="T1SS_VCA0849"/>
</dbReference>
<keyword evidence="7" id="KW-1185">Reference proteome</keyword>
<evidence type="ECO:0000313" key="7">
    <source>
        <dbReference type="Proteomes" id="UP000249254"/>
    </source>
</evidence>
<dbReference type="PROSITE" id="PS51762">
    <property type="entry name" value="GH16_2"/>
    <property type="match status" value="1"/>
</dbReference>
<evidence type="ECO:0000256" key="2">
    <source>
        <dbReference type="ARBA" id="ARBA00006865"/>
    </source>
</evidence>
<dbReference type="InterPro" id="IPR011049">
    <property type="entry name" value="Serralysin-like_metalloprot_C"/>
</dbReference>
<dbReference type="OrthoDB" id="9809583at2"/>
<keyword evidence="3" id="KW-0964">Secreted</keyword>
<dbReference type="GO" id="GO:0005509">
    <property type="term" value="F:calcium ion binding"/>
    <property type="evidence" value="ECO:0007669"/>
    <property type="project" value="InterPro"/>
</dbReference>
<sequence>MAYQNFSGSWLPDSAPANSWISGTSAAEWLNGTSLNDSFNTGGGADTIAGGLGDDYYWLAGPAQKIAEYAGQGVDTANIWSSYVLPANVENLIIQNTNTYGAGNDSANIIQGGDGPQYLYGGRGEDVLVGGGGNDTFVIKTGEGNKVVQDFQAGADKIRLLGGPTDFAALKAGMVQQGSDTIVNDNGTMIALRGVQTWQLQASDFQLPLNYSSLGSMTFDDEFNNLSLGAGGTWQTSFGDGLAGHTLVRNNEAEIYVDPSFAGSGSQALGINPFSVSNGIATITADRATGAQQSQLWGYQYTSGILFSNYTQLYGYFEMKAELPKGQGLWPAFWLATGANEIDVLEGLGSDTKVPYNAIHSPQVPSLGVANYLPDDGGYHTYGTLWSPSDIVFYVDGNEVWRTATPSDMNQPMHIIANLALGGSWAGLPDGTTPFPAHMNIDYIRAYNLPGNGSSGISPPPVSPPPVSPPPVSPPPVSPPPVTSPASPPPPSGGGSVITSHGYGDSLVGTSGADTLISNQGGETMVGGAGADTFVFKTTPWTPSHITDFAPGVDHLDLSGLYLGGYNGADPVADGYVSFVSDGAGGTAVLVDPDGRASGHQWGDYVVDLEHVAPTSLTAANALGASGGSGGASPPPPPASGGAVLTSAYAGDHLVGGAGSDTLNASRGADQLTGGAGADHFVFAAEPWAPAHITDFQHGQDVVDLKGLFAATGYWGSDPVADHYLTLISDGNGGTAVLFDRDGSGSGQQWGDYIIDLEHVSPSSLTSADWVIR</sequence>
<comment type="caution">
    <text evidence="6">The sequence shown here is derived from an EMBL/GenBank/DDBJ whole genome shotgun (WGS) entry which is preliminary data.</text>
</comment>
<dbReference type="PANTHER" id="PTHR38340">
    <property type="entry name" value="S-LAYER PROTEIN"/>
    <property type="match status" value="1"/>
</dbReference>
<dbReference type="Pfam" id="PF00353">
    <property type="entry name" value="HemolysinCabind"/>
    <property type="match status" value="4"/>
</dbReference>
<comment type="subcellular location">
    <subcellularLocation>
        <location evidence="1">Secreted</location>
    </subcellularLocation>
</comment>
<evidence type="ECO:0000256" key="3">
    <source>
        <dbReference type="ARBA" id="ARBA00022525"/>
    </source>
</evidence>
<dbReference type="InterPro" id="IPR013320">
    <property type="entry name" value="ConA-like_dom_sf"/>
</dbReference>
<dbReference type="InterPro" id="IPR000757">
    <property type="entry name" value="Beta-glucanase-like"/>
</dbReference>
<dbReference type="InterPro" id="IPR001343">
    <property type="entry name" value="Hemolysn_Ca-bd"/>
</dbReference>
<name>A0A328AJK9_9CAUL</name>
<dbReference type="RefSeq" id="WP_111528881.1">
    <property type="nucleotide sequence ID" value="NZ_JBHRSG010000003.1"/>
</dbReference>
<dbReference type="AlphaFoldDB" id="A0A328AJK9"/>
<dbReference type="Proteomes" id="UP000249254">
    <property type="component" value="Unassembled WGS sequence"/>
</dbReference>
<reference evidence="7" key="1">
    <citation type="submission" date="2018-05" db="EMBL/GenBank/DDBJ databases">
        <authorList>
            <person name="Li X."/>
        </authorList>
    </citation>
    <scope>NUCLEOTIDE SEQUENCE [LARGE SCALE GENOMIC DNA]</scope>
    <source>
        <strain evidence="7">LX32</strain>
    </source>
</reference>
<feature type="compositionally biased region" description="Pro residues" evidence="4">
    <location>
        <begin position="458"/>
        <end position="492"/>
    </location>
</feature>
<accession>A0A328AJK9</accession>
<dbReference type="NCBIfam" id="TIGR03661">
    <property type="entry name" value="T1SS_VCA0849"/>
    <property type="match status" value="2"/>
</dbReference>
<dbReference type="InterPro" id="IPR018511">
    <property type="entry name" value="Hemolysin-typ_Ca-bd_CS"/>
</dbReference>
<protein>
    <submittedName>
        <fullName evidence="6">1,3-beta-glucanase</fullName>
    </submittedName>
</protein>
<feature type="domain" description="GH16" evidence="5">
    <location>
        <begin position="196"/>
        <end position="452"/>
    </location>
</feature>